<protein>
    <submittedName>
        <fullName evidence="2">Uncharacterized protein</fullName>
    </submittedName>
</protein>
<dbReference type="EMBL" id="ML732245">
    <property type="protein sequence ID" value="KAB8072532.1"/>
    <property type="molecule type" value="Genomic_DNA"/>
</dbReference>
<feature type="compositionally biased region" description="Basic and acidic residues" evidence="1">
    <location>
        <begin position="65"/>
        <end position="82"/>
    </location>
</feature>
<evidence type="ECO:0000256" key="1">
    <source>
        <dbReference type="SAM" id="MobiDB-lite"/>
    </source>
</evidence>
<evidence type="ECO:0000313" key="2">
    <source>
        <dbReference type="EMBL" id="KAB8072532.1"/>
    </source>
</evidence>
<proteinExistence type="predicted"/>
<feature type="region of interest" description="Disordered" evidence="1">
    <location>
        <begin position="1"/>
        <end position="123"/>
    </location>
</feature>
<dbReference type="Proteomes" id="UP000326565">
    <property type="component" value="Unassembled WGS sequence"/>
</dbReference>
<reference evidence="2 3" key="1">
    <citation type="submission" date="2019-04" db="EMBL/GenBank/DDBJ databases">
        <title>Friends and foes A comparative genomics study of 23 Aspergillus species from section Flavi.</title>
        <authorList>
            <consortium name="DOE Joint Genome Institute"/>
            <person name="Kjaerbolling I."/>
            <person name="Vesth T."/>
            <person name="Frisvad J.C."/>
            <person name="Nybo J.L."/>
            <person name="Theobald S."/>
            <person name="Kildgaard S."/>
            <person name="Isbrandt T."/>
            <person name="Kuo A."/>
            <person name="Sato A."/>
            <person name="Lyhne E.K."/>
            <person name="Kogle M.E."/>
            <person name="Wiebenga A."/>
            <person name="Kun R.S."/>
            <person name="Lubbers R.J."/>
            <person name="Makela M.R."/>
            <person name="Barry K."/>
            <person name="Chovatia M."/>
            <person name="Clum A."/>
            <person name="Daum C."/>
            <person name="Haridas S."/>
            <person name="He G."/>
            <person name="LaButti K."/>
            <person name="Lipzen A."/>
            <person name="Mondo S."/>
            <person name="Riley R."/>
            <person name="Salamov A."/>
            <person name="Simmons B.A."/>
            <person name="Magnuson J.K."/>
            <person name="Henrissat B."/>
            <person name="Mortensen U.H."/>
            <person name="Larsen T.O."/>
            <person name="Devries R.P."/>
            <person name="Grigoriev I.V."/>
            <person name="Machida M."/>
            <person name="Baker S.E."/>
            <person name="Andersen M.R."/>
        </authorList>
    </citation>
    <scope>NUCLEOTIDE SEQUENCE [LARGE SCALE GENOMIC DNA]</scope>
    <source>
        <strain evidence="2 3">CBS 151.66</strain>
    </source>
</reference>
<keyword evidence="3" id="KW-1185">Reference proteome</keyword>
<accession>A0A5N5WZN0</accession>
<dbReference type="PANTHER" id="PTHR42345:SF2">
    <property type="entry name" value="HELICASE-LIKE PROTEIN"/>
    <property type="match status" value="1"/>
</dbReference>
<sequence>MSFFFGRRHSFSGAPPEGDGVPRHPNLRLRRRASLPNVPTQNHDRNMFQDLFRRHRDPPGTEPTVVEKDHDTSHANSPERSKAKSAKGQAASPKLSKAHESHVKENEKKSEHVSKHDPSGGCQLSKDDVETLFSGAPYFLLEKGKYGHFYPQVIFPFDDHDPTIQNLWDRRPLPHPSYTLCTLHAHLPVPDRWVISKDTPIHLNGWRRAGAPKRATFDIGIFEVPNMLAMNGRDPGAVGLRHFLELPVADAVRYPEKPKARFDYLQLSSMPASEVFELMEHYHDTDILIAGNTYDRKQLLCDGPSGWKKIGVRDINLQSLVERLRVLTDLRREMLHGNRATTILDTESSRDLYSGLFTKFLYPPPRSLLTDVGETHSLQAQIKALIVTLATRGAWVDFSLPEWRLYAGQLLWEASPHSDGDLLDPSTCQKPWMHPTLERRWFLIQMLLAAELLLRLDATVRVGILDNSRELHITQKDVTDFEKLRSGKVDWDLVAVRRFMDTFSISYNAEEPDPLTIDSHIQTHLKGESNHEKNHRSFFGSLLHRSLSSSSNETVESAWKCSLLPNFLDQQLQGLLAFAEEIGWPGFNKLKARLNSTVGAGQMSEAIIDAYNNPVRNALPTEAGAPLNKEEMHSRSPSHRRILLQCSQDQADTVQLGGWITRSWLSGFVFPGEQISHLLMATILENDPDAMDELGPIANLYGGFAYNGKTWWSKECVVGRVLASMEDTKECLGWLRSDIVPSDAWTVQSLDNTWFEVTVQPPLTIPGKPRIKQGHKLSLESTPLGLGDLASGAFSLPLDTPLEKEPKIKISFEGLTFCGKDGQPLENTPHLLADRATMSFTIVSETDSHTKVAFPLRHNVRFITSHECRPPANFISYHCTCPTGSGTSTPSSSSSSFRHHRLPGHPLHSTYAFKHVSLESLPNCHVPDSDFLEGGYHQKYEVLIVDARGGHEKETFARAWCASAGYNAIIGRVGRTCLACCIREARAISVKVVLRVDGCVSRALSAQTLPGF</sequence>
<dbReference type="PANTHER" id="PTHR42345">
    <property type="entry name" value="TPR_REGION DOMAIN-CONTAINING PROTEIN"/>
    <property type="match status" value="1"/>
</dbReference>
<dbReference type="AlphaFoldDB" id="A0A5N5WZN0"/>
<feature type="compositionally biased region" description="Basic and acidic residues" evidence="1">
    <location>
        <begin position="97"/>
        <end position="118"/>
    </location>
</feature>
<name>A0A5N5WZN0_9EURO</name>
<organism evidence="2 3">
    <name type="scientific">Aspergillus leporis</name>
    <dbReference type="NCBI Taxonomy" id="41062"/>
    <lineage>
        <taxon>Eukaryota</taxon>
        <taxon>Fungi</taxon>
        <taxon>Dikarya</taxon>
        <taxon>Ascomycota</taxon>
        <taxon>Pezizomycotina</taxon>
        <taxon>Eurotiomycetes</taxon>
        <taxon>Eurotiomycetidae</taxon>
        <taxon>Eurotiales</taxon>
        <taxon>Aspergillaceae</taxon>
        <taxon>Aspergillus</taxon>
        <taxon>Aspergillus subgen. Circumdati</taxon>
    </lineage>
</organism>
<feature type="compositionally biased region" description="Basic residues" evidence="1">
    <location>
        <begin position="1"/>
        <end position="10"/>
    </location>
</feature>
<dbReference type="OrthoDB" id="20872at2759"/>
<evidence type="ECO:0000313" key="3">
    <source>
        <dbReference type="Proteomes" id="UP000326565"/>
    </source>
</evidence>
<gene>
    <name evidence="2" type="ORF">BDV29DRAFT_177230</name>
</gene>